<dbReference type="AlphaFoldDB" id="A0A1W6KFD6"/>
<dbReference type="RefSeq" id="WP_198324882.1">
    <property type="nucleotide sequence ID" value="NZ_CP020931.1"/>
</dbReference>
<dbReference type="EMBL" id="CP020931">
    <property type="protein sequence ID" value="ARM86039.1"/>
    <property type="molecule type" value="Genomic_DNA"/>
</dbReference>
<proteinExistence type="predicted"/>
<accession>A0A1W6KFD6</accession>
<gene>
    <name evidence="1" type="ORF">MARSALSMR5_04019</name>
</gene>
<name>A0A1W6KFD6_9GAMM</name>
<evidence type="ECO:0000313" key="1">
    <source>
        <dbReference type="EMBL" id="ARM86039.1"/>
    </source>
</evidence>
<dbReference type="GeneID" id="77257935"/>
<organism evidence="1 2">
    <name type="scientific">Marinobacter salarius</name>
    <dbReference type="NCBI Taxonomy" id="1420917"/>
    <lineage>
        <taxon>Bacteria</taxon>
        <taxon>Pseudomonadati</taxon>
        <taxon>Pseudomonadota</taxon>
        <taxon>Gammaproteobacteria</taxon>
        <taxon>Pseudomonadales</taxon>
        <taxon>Marinobacteraceae</taxon>
        <taxon>Marinobacter</taxon>
    </lineage>
</organism>
<reference evidence="1 2" key="1">
    <citation type="submission" date="2017-04" db="EMBL/GenBank/DDBJ databases">
        <title>Genome Sequence of Marinobacter salarius strain SMR5 Isolated from a culture of the Diatom Skeletonema marinoi.</title>
        <authorList>
            <person name="Topel M."/>
            <person name="Pinder M.I.M."/>
            <person name="Johansson O.N."/>
            <person name="Kourtchenko O."/>
            <person name="Godhe A."/>
            <person name="Clarke A.K."/>
        </authorList>
    </citation>
    <scope>NUCLEOTIDE SEQUENCE [LARGE SCALE GENOMIC DNA]</scope>
    <source>
        <strain evidence="1 2">SMR5</strain>
    </source>
</reference>
<evidence type="ECO:0000313" key="2">
    <source>
        <dbReference type="Proteomes" id="UP000193100"/>
    </source>
</evidence>
<protein>
    <submittedName>
        <fullName evidence="1">Uncharacterized protein</fullName>
    </submittedName>
</protein>
<dbReference type="Proteomes" id="UP000193100">
    <property type="component" value="Chromosome"/>
</dbReference>
<sequence length="98" mass="11096">MFGNILNRIRKKSEAEESIEIVPVPALVAVLLNKEKEKGSPLTEDEVINIRDGAACIAMPISVIPKLEERRGYADIDPEQAWEQWQEIREELHGNDNS</sequence>